<reference evidence="2 3" key="1">
    <citation type="journal article" date="2016" name="Nat. Commun.">
        <title>Thousands of microbial genomes shed light on interconnected biogeochemical processes in an aquifer system.</title>
        <authorList>
            <person name="Anantharaman K."/>
            <person name="Brown C.T."/>
            <person name="Hug L.A."/>
            <person name="Sharon I."/>
            <person name="Castelle C.J."/>
            <person name="Probst A.J."/>
            <person name="Thomas B.C."/>
            <person name="Singh A."/>
            <person name="Wilkins M.J."/>
            <person name="Karaoz U."/>
            <person name="Brodie E.L."/>
            <person name="Williams K.H."/>
            <person name="Hubbard S.S."/>
            <person name="Banfield J.F."/>
        </authorList>
    </citation>
    <scope>NUCLEOTIDE SEQUENCE [LARGE SCALE GENOMIC DNA]</scope>
    <source>
        <strain evidence="3">RIFCSPHIGHO2_01_FULL_58_15</strain>
    </source>
</reference>
<accession>A0A1G2PP50</accession>
<organism evidence="2 3">
    <name type="scientific">Terrybacteria sp. (strain RIFCSPHIGHO2_01_FULL_58_15)</name>
    <dbReference type="NCBI Taxonomy" id="1802363"/>
    <lineage>
        <taxon>Bacteria</taxon>
        <taxon>Candidatus Terryibacteriota</taxon>
    </lineage>
</organism>
<keyword evidence="1" id="KW-0472">Membrane</keyword>
<proteinExistence type="predicted"/>
<evidence type="ECO:0000313" key="3">
    <source>
        <dbReference type="Proteomes" id="UP000178690"/>
    </source>
</evidence>
<evidence type="ECO:0000256" key="1">
    <source>
        <dbReference type="SAM" id="Phobius"/>
    </source>
</evidence>
<dbReference type="AlphaFoldDB" id="A0A1G2PP50"/>
<comment type="caution">
    <text evidence="2">The sequence shown here is derived from an EMBL/GenBank/DDBJ whole genome shotgun (WGS) entry which is preliminary data.</text>
</comment>
<name>A0A1G2PP50_TERXR</name>
<dbReference type="STRING" id="1802363.A2682_03280"/>
<dbReference type="EMBL" id="MHST01000001">
    <property type="protein sequence ID" value="OHA50087.1"/>
    <property type="molecule type" value="Genomic_DNA"/>
</dbReference>
<keyword evidence="1" id="KW-0812">Transmembrane</keyword>
<protein>
    <submittedName>
        <fullName evidence="2">Uncharacterized protein</fullName>
    </submittedName>
</protein>
<keyword evidence="1" id="KW-1133">Transmembrane helix</keyword>
<dbReference type="Proteomes" id="UP000178690">
    <property type="component" value="Unassembled WGS sequence"/>
</dbReference>
<sequence>MDKQPYRLPILGGIIAFLLIAMAFLYIQQQRLQRTLTEFAAQRSGSTGGEAATPSPGPVPQGPLYGDIGLRGEWRDPSSYALTEWNAEDRIIGVEIFSLTSLEDLEGSLLFQIAAEENAALPKPYVLGAVPDGFLLIAGTPLSDLPSGRYRYEVTALQEGSNVKVLSYLEVGE</sequence>
<feature type="transmembrane region" description="Helical" evidence="1">
    <location>
        <begin position="6"/>
        <end position="27"/>
    </location>
</feature>
<evidence type="ECO:0000313" key="2">
    <source>
        <dbReference type="EMBL" id="OHA50087.1"/>
    </source>
</evidence>
<gene>
    <name evidence="2" type="ORF">A2682_03280</name>
</gene>